<dbReference type="AlphaFoldDB" id="A0AAN7QHD1"/>
<dbReference type="GO" id="GO:0006513">
    <property type="term" value="P:protein monoubiquitination"/>
    <property type="evidence" value="ECO:0007669"/>
    <property type="project" value="TreeGrafter"/>
</dbReference>
<dbReference type="InterPro" id="IPR013083">
    <property type="entry name" value="Znf_RING/FYVE/PHD"/>
</dbReference>
<dbReference type="Pfam" id="PF11793">
    <property type="entry name" value="FANCL_C"/>
    <property type="match status" value="1"/>
</dbReference>
<dbReference type="InterPro" id="IPR044037">
    <property type="entry name" value="FANCL_d3"/>
</dbReference>
<dbReference type="InterPro" id="IPR043898">
    <property type="entry name" value="FANCL_d2"/>
</dbReference>
<dbReference type="Proteomes" id="UP001353858">
    <property type="component" value="Unassembled WGS sequence"/>
</dbReference>
<dbReference type="GO" id="GO:0008270">
    <property type="term" value="F:zinc ion binding"/>
    <property type="evidence" value="ECO:0007669"/>
    <property type="project" value="UniProtKB-KW"/>
</dbReference>
<evidence type="ECO:0000256" key="1">
    <source>
        <dbReference type="ARBA" id="ARBA00022771"/>
    </source>
</evidence>
<evidence type="ECO:0000259" key="4">
    <source>
        <dbReference type="PROSITE" id="PS50089"/>
    </source>
</evidence>
<name>A0AAN7QHD1_9COLE</name>
<dbReference type="InterPro" id="IPR043003">
    <property type="entry name" value="FANCL_d3_sf"/>
</dbReference>
<dbReference type="Gene3D" id="3.10.110.20">
    <property type="entry name" value="RWD domain-like"/>
    <property type="match status" value="1"/>
</dbReference>
<keyword evidence="2" id="KW-0862">Zinc</keyword>
<evidence type="ECO:0000256" key="2">
    <source>
        <dbReference type="ARBA" id="ARBA00022833"/>
    </source>
</evidence>
<evidence type="ECO:0000256" key="3">
    <source>
        <dbReference type="PROSITE-ProRule" id="PRU00175"/>
    </source>
</evidence>
<evidence type="ECO:0000313" key="6">
    <source>
        <dbReference type="Proteomes" id="UP001353858"/>
    </source>
</evidence>
<dbReference type="Pfam" id="PF18890">
    <property type="entry name" value="FANCL_d2"/>
    <property type="match status" value="1"/>
</dbReference>
<dbReference type="InterPro" id="IPR026848">
    <property type="entry name" value="Fancl"/>
</dbReference>
<accession>A0AAN7QHD1</accession>
<dbReference type="GO" id="GO:0043240">
    <property type="term" value="C:Fanconi anaemia nuclear complex"/>
    <property type="evidence" value="ECO:0007669"/>
    <property type="project" value="InterPro"/>
</dbReference>
<dbReference type="PROSITE" id="PS50089">
    <property type="entry name" value="ZF_RING_2"/>
    <property type="match status" value="1"/>
</dbReference>
<proteinExistence type="predicted"/>
<dbReference type="InterPro" id="IPR001841">
    <property type="entry name" value="Znf_RING"/>
</dbReference>
<keyword evidence="6" id="KW-1185">Reference proteome</keyword>
<dbReference type="SUPFAM" id="SSF57850">
    <property type="entry name" value="RING/U-box"/>
    <property type="match status" value="1"/>
</dbReference>
<protein>
    <recommendedName>
        <fullName evidence="4">RING-type domain-containing protein</fullName>
    </recommendedName>
</protein>
<dbReference type="Gene3D" id="3.30.40.10">
    <property type="entry name" value="Zinc/RING finger domain, C3HC4 (zinc finger)"/>
    <property type="match status" value="1"/>
</dbReference>
<organism evidence="5 6">
    <name type="scientific">Aquatica leii</name>
    <dbReference type="NCBI Taxonomy" id="1421715"/>
    <lineage>
        <taxon>Eukaryota</taxon>
        <taxon>Metazoa</taxon>
        <taxon>Ecdysozoa</taxon>
        <taxon>Arthropoda</taxon>
        <taxon>Hexapoda</taxon>
        <taxon>Insecta</taxon>
        <taxon>Pterygota</taxon>
        <taxon>Neoptera</taxon>
        <taxon>Endopterygota</taxon>
        <taxon>Coleoptera</taxon>
        <taxon>Polyphaga</taxon>
        <taxon>Elateriformia</taxon>
        <taxon>Elateroidea</taxon>
        <taxon>Lampyridae</taxon>
        <taxon>Luciolinae</taxon>
        <taxon>Aquatica</taxon>
    </lineage>
</organism>
<dbReference type="EMBL" id="JARPUR010000004">
    <property type="protein sequence ID" value="KAK4877788.1"/>
    <property type="molecule type" value="Genomic_DNA"/>
</dbReference>
<dbReference type="InterPro" id="IPR026850">
    <property type="entry name" value="FANCL_C"/>
</dbReference>
<gene>
    <name evidence="5" type="ORF">RN001_010294</name>
</gene>
<dbReference type="GO" id="GO:0061630">
    <property type="term" value="F:ubiquitin protein ligase activity"/>
    <property type="evidence" value="ECO:0007669"/>
    <property type="project" value="TreeGrafter"/>
</dbReference>
<dbReference type="SMART" id="SM01197">
    <property type="entry name" value="FANCL_C"/>
    <property type="match status" value="1"/>
</dbReference>
<dbReference type="GO" id="GO:0036297">
    <property type="term" value="P:interstrand cross-link repair"/>
    <property type="evidence" value="ECO:0007669"/>
    <property type="project" value="InterPro"/>
</dbReference>
<dbReference type="PANTHER" id="PTHR13206:SF0">
    <property type="entry name" value="E3 UBIQUITIN-PROTEIN LIGASE FANCL"/>
    <property type="match status" value="1"/>
</dbReference>
<sequence length="353" mass="40870">MELQILFKYPLLLPKNHNLNEFEGYINVQGGDYKIHVQRVNGQITLLHSDFDAPHWGNKYSDMVQYLDALYNDIAAKTTPTKSKNDSEHYRHVLSEYLEFREFYINVKECRLSPDLTAITMKIADEGGRVQSLKISVNTNFNIIEHSLPDKKELLTSYTSLTALYEKFLQAIEELQPYFYIMESLDTAWVLDPEVPTPKDNYRRIAIDHNVSLIVTVNPWMCNDIPQLQFMGPERLVDDYHFRISSNLSNWDLQGNIIDELVKLLEMETFPVKQVEADETALYNTGDCCICFSLRLNGNLPEINCKNPSCEQFFHTDCLYQWLVSVGTKTKRCFNEVNGECPNCEKHISCPIP</sequence>
<keyword evidence="1 3" id="KW-0863">Zinc-finger</keyword>
<dbReference type="PANTHER" id="PTHR13206">
    <property type="entry name" value="UBIQUITIN LIGASE PROTEIN PHF9 FANCONI ANEMIA GROUP L PROTEIN"/>
    <property type="match status" value="1"/>
</dbReference>
<dbReference type="Pfam" id="PF18891">
    <property type="entry name" value="FANCL_d3"/>
    <property type="match status" value="1"/>
</dbReference>
<dbReference type="CDD" id="cd23832">
    <property type="entry name" value="DRWD-C_FANCL"/>
    <property type="match status" value="1"/>
</dbReference>
<feature type="domain" description="RING-type" evidence="4">
    <location>
        <begin position="288"/>
        <end position="345"/>
    </location>
</feature>
<evidence type="ECO:0000313" key="5">
    <source>
        <dbReference type="EMBL" id="KAK4877788.1"/>
    </source>
</evidence>
<reference evidence="6" key="1">
    <citation type="submission" date="2023-01" db="EMBL/GenBank/DDBJ databases">
        <title>Key to firefly adult light organ development and bioluminescence: homeobox transcription factors regulate luciferase expression and transportation to peroxisome.</title>
        <authorList>
            <person name="Fu X."/>
        </authorList>
    </citation>
    <scope>NUCLEOTIDE SEQUENCE [LARGE SCALE GENOMIC DNA]</scope>
</reference>
<comment type="caution">
    <text evidence="5">The sequence shown here is derived from an EMBL/GenBank/DDBJ whole genome shotgun (WGS) entry which is preliminary data.</text>
</comment>
<keyword evidence="1 3" id="KW-0479">Metal-binding</keyword>